<gene>
    <name evidence="1" type="ORF">GCM10009111_05060</name>
</gene>
<dbReference type="InterPro" id="IPR043129">
    <property type="entry name" value="ATPase_NBD"/>
</dbReference>
<dbReference type="Proteomes" id="UP001500021">
    <property type="component" value="Unassembled WGS sequence"/>
</dbReference>
<dbReference type="SUPFAM" id="SSF53067">
    <property type="entry name" value="Actin-like ATPase domain"/>
    <property type="match status" value="1"/>
</dbReference>
<dbReference type="EMBL" id="BAAAFA010000001">
    <property type="protein sequence ID" value="GAA0811905.1"/>
    <property type="molecule type" value="Genomic_DNA"/>
</dbReference>
<protein>
    <recommendedName>
        <fullName evidence="3">MSHA biogenesis protein MshI</fullName>
    </recommendedName>
</protein>
<evidence type="ECO:0000313" key="2">
    <source>
        <dbReference type="Proteomes" id="UP001500021"/>
    </source>
</evidence>
<proteinExistence type="predicted"/>
<evidence type="ECO:0008006" key="3">
    <source>
        <dbReference type="Google" id="ProtNLM"/>
    </source>
</evidence>
<keyword evidence="2" id="KW-1185">Reference proteome</keyword>
<reference evidence="2" key="1">
    <citation type="journal article" date="2019" name="Int. J. Syst. Evol. Microbiol.">
        <title>The Global Catalogue of Microorganisms (GCM) 10K type strain sequencing project: providing services to taxonomists for standard genome sequencing and annotation.</title>
        <authorList>
            <consortium name="The Broad Institute Genomics Platform"/>
            <consortium name="The Broad Institute Genome Sequencing Center for Infectious Disease"/>
            <person name="Wu L."/>
            <person name="Ma J."/>
        </authorList>
    </citation>
    <scope>NUCLEOTIDE SEQUENCE [LARGE SCALE GENOMIC DNA]</scope>
    <source>
        <strain evidence="2">JCM 15608</strain>
    </source>
</reference>
<accession>A0ABP3WIA2</accession>
<organism evidence="1 2">
    <name type="scientific">Colwellia asteriadis</name>
    <dbReference type="NCBI Taxonomy" id="517723"/>
    <lineage>
        <taxon>Bacteria</taxon>
        <taxon>Pseudomonadati</taxon>
        <taxon>Pseudomonadota</taxon>
        <taxon>Gammaproteobacteria</taxon>
        <taxon>Alteromonadales</taxon>
        <taxon>Colwelliaceae</taxon>
        <taxon>Colwellia</taxon>
    </lineage>
</organism>
<name>A0ABP3WIA2_9GAMM</name>
<dbReference type="RefSeq" id="WP_343814605.1">
    <property type="nucleotide sequence ID" value="NZ_BAAAFA010000001.1"/>
</dbReference>
<comment type="caution">
    <text evidence="1">The sequence shown here is derived from an EMBL/GenBank/DDBJ whole genome shotgun (WGS) entry which is preliminary data.</text>
</comment>
<sequence length="338" mass="37188">MSLLTHISKLFSKKQPAQVIGIALQQQVISLCSIPQSQNQSQSQSEAQTPEQNNTVLFDEGKVANSDFILAIEQLDNKHNLAGQAHLVLNASQTQIVQVDKPSVPDSEICAALKWQIKDLVSVSPENMVLDYFDGPVLSGGVEKINVVCAAVPELKKLVATINDGDMSLISITTPEFAFANLVAKQNDACLLVCQQPHEEILILIVKQGQLFFHRRLRGFAQLANNTEEELAGHIIDNLSLEIQRSTDYFERQLKQAPIKELKVLVPIKLEAFFARKLAENTNVPVTLLALPKPYHEQREYAAALGAAFRSIVDNTAAVELEKATISEPQAHKLEGGV</sequence>
<evidence type="ECO:0000313" key="1">
    <source>
        <dbReference type="EMBL" id="GAA0811905.1"/>
    </source>
</evidence>